<keyword evidence="1" id="KW-0812">Transmembrane</keyword>
<reference evidence="2 3" key="2">
    <citation type="submission" date="2018-11" db="EMBL/GenBank/DDBJ databases">
        <authorList>
            <consortium name="Pathogen Informatics"/>
        </authorList>
    </citation>
    <scope>NUCLEOTIDE SEQUENCE [LARGE SCALE GENOMIC DNA]</scope>
    <source>
        <strain evidence="2 3">NST_G2</strain>
    </source>
</reference>
<dbReference type="AlphaFoldDB" id="A0A183SH86"/>
<dbReference type="WBParaSite" id="SSLN_0000369101-mRNA-1">
    <property type="protein sequence ID" value="SSLN_0000369101-mRNA-1"/>
    <property type="gene ID" value="SSLN_0000369101"/>
</dbReference>
<keyword evidence="1" id="KW-1133">Transmembrane helix</keyword>
<dbReference type="Proteomes" id="UP000275846">
    <property type="component" value="Unassembled WGS sequence"/>
</dbReference>
<dbReference type="EMBL" id="UYSU01032581">
    <property type="protein sequence ID" value="VDL89969.1"/>
    <property type="molecule type" value="Genomic_DNA"/>
</dbReference>
<keyword evidence="1" id="KW-0472">Membrane</keyword>
<sequence length="169" mass="18924">MTFLRVRWEVLESGIQGVEAHTTLETLTWFSPPVVTVSRGVAVGKNPTSRSHSWHVQITVPLSETVGQQPALQWRKPAYQMLFTLPHAKRPNGPCSLHQRSMLACVCPNVTRQTVMNTLCVSMSGVCARLRASRGGTQRQNFYLPSHRVNCIVLLLLLLLLLLFIPALR</sequence>
<protein>
    <submittedName>
        <fullName evidence="4">Secreted protein</fullName>
    </submittedName>
</protein>
<evidence type="ECO:0000313" key="3">
    <source>
        <dbReference type="Proteomes" id="UP000275846"/>
    </source>
</evidence>
<keyword evidence="3" id="KW-1185">Reference proteome</keyword>
<gene>
    <name evidence="2" type="ORF">SSLN_LOCUS3584</name>
</gene>
<reference evidence="4" key="1">
    <citation type="submission" date="2016-06" db="UniProtKB">
        <authorList>
            <consortium name="WormBaseParasite"/>
        </authorList>
    </citation>
    <scope>IDENTIFICATION</scope>
</reference>
<proteinExistence type="predicted"/>
<name>A0A183SH86_SCHSO</name>
<evidence type="ECO:0000256" key="1">
    <source>
        <dbReference type="SAM" id="Phobius"/>
    </source>
</evidence>
<accession>A0A183SH86</accession>
<feature type="transmembrane region" description="Helical" evidence="1">
    <location>
        <begin position="149"/>
        <end position="168"/>
    </location>
</feature>
<evidence type="ECO:0000313" key="2">
    <source>
        <dbReference type="EMBL" id="VDL89969.1"/>
    </source>
</evidence>
<organism evidence="4">
    <name type="scientific">Schistocephalus solidus</name>
    <name type="common">Tapeworm</name>
    <dbReference type="NCBI Taxonomy" id="70667"/>
    <lineage>
        <taxon>Eukaryota</taxon>
        <taxon>Metazoa</taxon>
        <taxon>Spiralia</taxon>
        <taxon>Lophotrochozoa</taxon>
        <taxon>Platyhelminthes</taxon>
        <taxon>Cestoda</taxon>
        <taxon>Eucestoda</taxon>
        <taxon>Diphyllobothriidea</taxon>
        <taxon>Diphyllobothriidae</taxon>
        <taxon>Schistocephalus</taxon>
    </lineage>
</organism>
<evidence type="ECO:0000313" key="4">
    <source>
        <dbReference type="WBParaSite" id="SSLN_0000369101-mRNA-1"/>
    </source>
</evidence>